<dbReference type="Gene3D" id="3.40.50.300">
    <property type="entry name" value="P-loop containing nucleotide triphosphate hydrolases"/>
    <property type="match status" value="1"/>
</dbReference>
<accession>A0A5C5X3I4</accession>
<dbReference type="EMBL" id="SIHI01000001">
    <property type="protein sequence ID" value="TWT57516.1"/>
    <property type="molecule type" value="Genomic_DNA"/>
</dbReference>
<dbReference type="RefSeq" id="WP_146507345.1">
    <property type="nucleotide sequence ID" value="NZ_SIHI01000001.1"/>
</dbReference>
<sequence>MIVSHKYRYIFIKTNKTAGTSVEIALSKFCGPDDIITPISPVDEQKRTELGYRGPQNYQAPISQYGVKDALKLMTKGKQKTKFYNHMSAREVIDFVGQDIWDQYFTFCFERNPWDRIVSLYYWRNKTEPRPTISEFIESPDPQMLKNRGINLYTIDGEVVVDRVCKFENLADDLEEIRKQVGIPEPLELPNAKSGHRKDKRSYCEILSDDDRDRVAEMFSDEIERLGYTWE</sequence>
<evidence type="ECO:0000313" key="1">
    <source>
        <dbReference type="EMBL" id="TWT57516.1"/>
    </source>
</evidence>
<organism evidence="1 2">
    <name type="scientific">Thalassoglobus neptunius</name>
    <dbReference type="NCBI Taxonomy" id="1938619"/>
    <lineage>
        <taxon>Bacteria</taxon>
        <taxon>Pseudomonadati</taxon>
        <taxon>Planctomycetota</taxon>
        <taxon>Planctomycetia</taxon>
        <taxon>Planctomycetales</taxon>
        <taxon>Planctomycetaceae</taxon>
        <taxon>Thalassoglobus</taxon>
    </lineage>
</organism>
<reference evidence="1 2" key="1">
    <citation type="submission" date="2019-02" db="EMBL/GenBank/DDBJ databases">
        <title>Deep-cultivation of Planctomycetes and their phenomic and genomic characterization uncovers novel biology.</title>
        <authorList>
            <person name="Wiegand S."/>
            <person name="Jogler M."/>
            <person name="Boedeker C."/>
            <person name="Pinto D."/>
            <person name="Vollmers J."/>
            <person name="Rivas-Marin E."/>
            <person name="Kohn T."/>
            <person name="Peeters S.H."/>
            <person name="Heuer A."/>
            <person name="Rast P."/>
            <person name="Oberbeckmann S."/>
            <person name="Bunk B."/>
            <person name="Jeske O."/>
            <person name="Meyerdierks A."/>
            <person name="Storesund J.E."/>
            <person name="Kallscheuer N."/>
            <person name="Luecker S."/>
            <person name="Lage O.M."/>
            <person name="Pohl T."/>
            <person name="Merkel B.J."/>
            <person name="Hornburger P."/>
            <person name="Mueller R.-W."/>
            <person name="Bruemmer F."/>
            <person name="Labrenz M."/>
            <person name="Spormann A.M."/>
            <person name="Op Den Camp H."/>
            <person name="Overmann J."/>
            <person name="Amann R."/>
            <person name="Jetten M.S.M."/>
            <person name="Mascher T."/>
            <person name="Medema M.H."/>
            <person name="Devos D.P."/>
            <person name="Kaster A.-K."/>
            <person name="Ovreas L."/>
            <person name="Rohde M."/>
            <person name="Galperin M.Y."/>
            <person name="Jogler C."/>
        </authorList>
    </citation>
    <scope>NUCLEOTIDE SEQUENCE [LARGE SCALE GENOMIC DNA]</scope>
    <source>
        <strain evidence="1 2">KOR42</strain>
    </source>
</reference>
<name>A0A5C5X3I4_9PLAN</name>
<dbReference type="GO" id="GO:0008146">
    <property type="term" value="F:sulfotransferase activity"/>
    <property type="evidence" value="ECO:0007669"/>
    <property type="project" value="InterPro"/>
</dbReference>
<dbReference type="Proteomes" id="UP000317243">
    <property type="component" value="Unassembled WGS sequence"/>
</dbReference>
<evidence type="ECO:0000313" key="2">
    <source>
        <dbReference type="Proteomes" id="UP000317243"/>
    </source>
</evidence>
<keyword evidence="2" id="KW-1185">Reference proteome</keyword>
<comment type="caution">
    <text evidence="1">The sequence shown here is derived from an EMBL/GenBank/DDBJ whole genome shotgun (WGS) entry which is preliminary data.</text>
</comment>
<keyword evidence="1" id="KW-0808">Transferase</keyword>
<dbReference type="OrthoDB" id="288532at2"/>
<dbReference type="Pfam" id="PF03567">
    <property type="entry name" value="Sulfotransfer_2"/>
    <property type="match status" value="1"/>
</dbReference>
<gene>
    <name evidence="1" type="ORF">KOR42_08770</name>
</gene>
<dbReference type="AlphaFoldDB" id="A0A5C5X3I4"/>
<protein>
    <submittedName>
        <fullName evidence="1">Sulfotransferase family protein</fullName>
    </submittedName>
</protein>
<dbReference type="InterPro" id="IPR027417">
    <property type="entry name" value="P-loop_NTPase"/>
</dbReference>
<proteinExistence type="predicted"/>
<dbReference type="InterPro" id="IPR005331">
    <property type="entry name" value="Sulfotransferase"/>
</dbReference>
<dbReference type="SUPFAM" id="SSF52540">
    <property type="entry name" value="P-loop containing nucleoside triphosphate hydrolases"/>
    <property type="match status" value="1"/>
</dbReference>
<dbReference type="GO" id="GO:0016020">
    <property type="term" value="C:membrane"/>
    <property type="evidence" value="ECO:0007669"/>
    <property type="project" value="InterPro"/>
</dbReference>